<name>A0A2A3EMJ8_APICC</name>
<gene>
    <name evidence="1" type="ORF">APICC_01954</name>
</gene>
<dbReference type="Proteomes" id="UP000242457">
    <property type="component" value="Unassembled WGS sequence"/>
</dbReference>
<reference evidence="1 2" key="1">
    <citation type="submission" date="2014-07" db="EMBL/GenBank/DDBJ databases">
        <title>Genomic and transcriptomic analysis on Apis cerana provide comprehensive insights into honey bee biology.</title>
        <authorList>
            <person name="Diao Q."/>
            <person name="Sun L."/>
            <person name="Zheng H."/>
            <person name="Zheng H."/>
            <person name="Xu S."/>
            <person name="Wang S."/>
            <person name="Zeng Z."/>
            <person name="Hu F."/>
            <person name="Su S."/>
            <person name="Wu J."/>
        </authorList>
    </citation>
    <scope>NUCLEOTIDE SEQUENCE [LARGE SCALE GENOMIC DNA]</scope>
    <source>
        <tissue evidence="1">Pupae without intestine</tissue>
    </source>
</reference>
<evidence type="ECO:0000313" key="1">
    <source>
        <dbReference type="EMBL" id="PBC32426.1"/>
    </source>
</evidence>
<sequence length="170" mass="19371">MEKWRLSYSQWREDVASNNIAENSSSSGIWLTPDTDLLQEPSPTYIPADTGREVSHLVPGNLLGIKLFLGREYVCEFHKCWSPEGLAYCFAPVVWPSWRAVNFSKRDRLLRLSSLLLPSHLQADCEVQIIAEKLYLCIIYCNIVQGCMEIQRSSSIGCNVENFVNKKLTL</sequence>
<organism evidence="1 2">
    <name type="scientific">Apis cerana cerana</name>
    <name type="common">Oriental honeybee</name>
    <dbReference type="NCBI Taxonomy" id="94128"/>
    <lineage>
        <taxon>Eukaryota</taxon>
        <taxon>Metazoa</taxon>
        <taxon>Ecdysozoa</taxon>
        <taxon>Arthropoda</taxon>
        <taxon>Hexapoda</taxon>
        <taxon>Insecta</taxon>
        <taxon>Pterygota</taxon>
        <taxon>Neoptera</taxon>
        <taxon>Endopterygota</taxon>
        <taxon>Hymenoptera</taxon>
        <taxon>Apocrita</taxon>
        <taxon>Aculeata</taxon>
        <taxon>Apoidea</taxon>
        <taxon>Anthophila</taxon>
        <taxon>Apidae</taxon>
        <taxon>Apis</taxon>
    </lineage>
</organism>
<keyword evidence="2" id="KW-1185">Reference proteome</keyword>
<dbReference type="AlphaFoldDB" id="A0A2A3EMJ8"/>
<accession>A0A2A3EMJ8</accession>
<evidence type="ECO:0000313" key="2">
    <source>
        <dbReference type="Proteomes" id="UP000242457"/>
    </source>
</evidence>
<protein>
    <submittedName>
        <fullName evidence="1">Uncharacterized protein</fullName>
    </submittedName>
</protein>
<dbReference type="EMBL" id="KZ288216">
    <property type="protein sequence ID" value="PBC32426.1"/>
    <property type="molecule type" value="Genomic_DNA"/>
</dbReference>
<proteinExistence type="predicted"/>